<name>A0A2W7U7J8_9FLAO</name>
<comment type="caution">
    <text evidence="1">The sequence shown here is derived from an EMBL/GenBank/DDBJ whole genome shotgun (WGS) entry which is preliminary data.</text>
</comment>
<organism evidence="1 2">
    <name type="scientific">Flavobacterium aquariorum</name>
    <dbReference type="NCBI Taxonomy" id="2217670"/>
    <lineage>
        <taxon>Bacteria</taxon>
        <taxon>Pseudomonadati</taxon>
        <taxon>Bacteroidota</taxon>
        <taxon>Flavobacteriia</taxon>
        <taxon>Flavobacteriales</taxon>
        <taxon>Flavobacteriaceae</taxon>
        <taxon>Flavobacterium</taxon>
    </lineage>
</organism>
<dbReference type="OrthoDB" id="8858565at2"/>
<dbReference type="RefSeq" id="WP_111410039.1">
    <property type="nucleotide sequence ID" value="NZ_QKXH01000006.1"/>
</dbReference>
<protein>
    <recommendedName>
        <fullName evidence="3">DUF2188 domain-containing protein</fullName>
    </recommendedName>
</protein>
<sequence>MPWTKTDYPNSMKNLPAAVRNKAIEIANALLEERNMDEGILIATAISKAKKWAVKHGLNVDSLEK</sequence>
<proteinExistence type="predicted"/>
<evidence type="ECO:0008006" key="3">
    <source>
        <dbReference type="Google" id="ProtNLM"/>
    </source>
</evidence>
<reference evidence="1 2" key="1">
    <citation type="submission" date="2018-06" db="EMBL/GenBank/DDBJ databases">
        <title>Flavobacterium sp IMCC34762, genome.</title>
        <authorList>
            <person name="Joung Y."/>
            <person name="Cho J."/>
            <person name="Song J."/>
        </authorList>
    </citation>
    <scope>NUCLEOTIDE SEQUENCE [LARGE SCALE GENOMIC DNA]</scope>
    <source>
        <strain evidence="1 2">IMCC34762</strain>
    </source>
</reference>
<gene>
    <name evidence="1" type="ORF">DOS84_10285</name>
</gene>
<evidence type="ECO:0000313" key="1">
    <source>
        <dbReference type="EMBL" id="PZX93249.1"/>
    </source>
</evidence>
<evidence type="ECO:0000313" key="2">
    <source>
        <dbReference type="Proteomes" id="UP000249177"/>
    </source>
</evidence>
<accession>A0A2W7U7J8</accession>
<dbReference type="EMBL" id="QKXH01000006">
    <property type="protein sequence ID" value="PZX93249.1"/>
    <property type="molecule type" value="Genomic_DNA"/>
</dbReference>
<keyword evidence="2" id="KW-1185">Reference proteome</keyword>
<dbReference type="AlphaFoldDB" id="A0A2W7U7J8"/>
<dbReference type="Proteomes" id="UP000249177">
    <property type="component" value="Unassembled WGS sequence"/>
</dbReference>